<organism evidence="3 4">
    <name type="scientific">Actinomadura vinacea</name>
    <dbReference type="NCBI Taxonomy" id="115336"/>
    <lineage>
        <taxon>Bacteria</taxon>
        <taxon>Bacillati</taxon>
        <taxon>Actinomycetota</taxon>
        <taxon>Actinomycetes</taxon>
        <taxon>Streptosporangiales</taxon>
        <taxon>Thermomonosporaceae</taxon>
        <taxon>Actinomadura</taxon>
    </lineage>
</organism>
<feature type="domain" description="VOC" evidence="2">
    <location>
        <begin position="163"/>
        <end position="295"/>
    </location>
</feature>
<comment type="caution">
    <text evidence="3">The sequence shown here is derived from an EMBL/GenBank/DDBJ whole genome shotgun (WGS) entry which is preliminary data.</text>
</comment>
<feature type="domain" description="VOC" evidence="2">
    <location>
        <begin position="5"/>
        <end position="145"/>
    </location>
</feature>
<name>A0ABP5WQQ2_9ACTN</name>
<dbReference type="EMBL" id="BAAARW010000020">
    <property type="protein sequence ID" value="GAA2433484.1"/>
    <property type="molecule type" value="Genomic_DNA"/>
</dbReference>
<dbReference type="PANTHER" id="PTHR43048">
    <property type="entry name" value="METHYLMALONYL-COA EPIMERASE"/>
    <property type="match status" value="1"/>
</dbReference>
<evidence type="ECO:0000313" key="3">
    <source>
        <dbReference type="EMBL" id="GAA2433484.1"/>
    </source>
</evidence>
<sequence length="312" mass="33941">MLIYRIDHVGQVTPDLDAQVALLEGLFGFRPVRRWDSPEEGTRGVRLEVPGSWGQAWEVLAPSGDGSPLQTWLDDHGGRAGLHHIGAEVPDLDAVRADLEGRGIKPSSGARGDWLEASLSPPEHGPGVLFRMRGPGALGMCGDDDAVPAAPSAANGSTLGITALDHVCQAFPDRDELARWYADLAGFVPVWRTPLDEHPDMADLVMNIPGSAICWEIIMPRGEDSFIERFWDRNGAAAHHVTFEVADWDRAMAACSAHDTPTFGENEGGTDGAAWRDAFIHPKHTGGVLVQLFWEERPGVWVRSDKIPAPWT</sequence>
<evidence type="ECO:0000259" key="2">
    <source>
        <dbReference type="PROSITE" id="PS51819"/>
    </source>
</evidence>
<reference evidence="4" key="1">
    <citation type="journal article" date="2019" name="Int. J. Syst. Evol. Microbiol.">
        <title>The Global Catalogue of Microorganisms (GCM) 10K type strain sequencing project: providing services to taxonomists for standard genome sequencing and annotation.</title>
        <authorList>
            <consortium name="The Broad Institute Genomics Platform"/>
            <consortium name="The Broad Institute Genome Sequencing Center for Infectious Disease"/>
            <person name="Wu L."/>
            <person name="Ma J."/>
        </authorList>
    </citation>
    <scope>NUCLEOTIDE SEQUENCE [LARGE SCALE GENOMIC DNA]</scope>
    <source>
        <strain evidence="4">JCM 3325</strain>
    </source>
</reference>
<accession>A0ABP5WQQ2</accession>
<dbReference type="Gene3D" id="3.10.180.10">
    <property type="entry name" value="2,3-Dihydroxybiphenyl 1,2-Dioxygenase, domain 1"/>
    <property type="match status" value="2"/>
</dbReference>
<evidence type="ECO:0000313" key="4">
    <source>
        <dbReference type="Proteomes" id="UP001501231"/>
    </source>
</evidence>
<dbReference type="PANTHER" id="PTHR43048:SF3">
    <property type="entry name" value="METHYLMALONYL-COA EPIMERASE, MITOCHONDRIAL"/>
    <property type="match status" value="1"/>
</dbReference>
<keyword evidence="4" id="KW-1185">Reference proteome</keyword>
<gene>
    <name evidence="3" type="ORF">GCM10010191_54590</name>
</gene>
<evidence type="ECO:0000256" key="1">
    <source>
        <dbReference type="ARBA" id="ARBA00022723"/>
    </source>
</evidence>
<dbReference type="InterPro" id="IPR051785">
    <property type="entry name" value="MMCE/EMCE_epimerase"/>
</dbReference>
<proteinExistence type="predicted"/>
<dbReference type="InterPro" id="IPR029068">
    <property type="entry name" value="Glyas_Bleomycin-R_OHBP_Dase"/>
</dbReference>
<dbReference type="Proteomes" id="UP001501231">
    <property type="component" value="Unassembled WGS sequence"/>
</dbReference>
<dbReference type="RefSeq" id="WP_344592648.1">
    <property type="nucleotide sequence ID" value="NZ_BAAARW010000020.1"/>
</dbReference>
<dbReference type="InterPro" id="IPR037523">
    <property type="entry name" value="VOC_core"/>
</dbReference>
<protein>
    <recommendedName>
        <fullName evidence="2">VOC domain-containing protein</fullName>
    </recommendedName>
</protein>
<dbReference type="SUPFAM" id="SSF54593">
    <property type="entry name" value="Glyoxalase/Bleomycin resistance protein/Dihydroxybiphenyl dioxygenase"/>
    <property type="match status" value="2"/>
</dbReference>
<dbReference type="Pfam" id="PF13669">
    <property type="entry name" value="Glyoxalase_4"/>
    <property type="match status" value="2"/>
</dbReference>
<keyword evidence="1" id="KW-0479">Metal-binding</keyword>
<dbReference type="PROSITE" id="PS51819">
    <property type="entry name" value="VOC"/>
    <property type="match status" value="2"/>
</dbReference>